<evidence type="ECO:0000313" key="2">
    <source>
        <dbReference type="EMBL" id="KAH9530100.1"/>
    </source>
</evidence>
<name>A0A922IGG4_DERFA</name>
<reference evidence="2" key="2">
    <citation type="journal article" date="2022" name="Res Sq">
        <title>Comparative Genomics Reveals Insights into the Divergent Evolution of Astigmatic Mites and Household Pest Adaptations.</title>
        <authorList>
            <person name="Xiong Q."/>
            <person name="Wan A.T.-Y."/>
            <person name="Liu X.-Y."/>
            <person name="Fung C.S.-H."/>
            <person name="Xiao X."/>
            <person name="Malainual N."/>
            <person name="Hou J."/>
            <person name="Wang L."/>
            <person name="Wang M."/>
            <person name="Yang K."/>
            <person name="Cui Y."/>
            <person name="Leung E."/>
            <person name="Nong W."/>
            <person name="Shin S.-K."/>
            <person name="Au S."/>
            <person name="Jeong K.Y."/>
            <person name="Chew F.T."/>
            <person name="Hui J."/>
            <person name="Leung T.F."/>
            <person name="Tungtrongchitr A."/>
            <person name="Zhong N."/>
            <person name="Liu Z."/>
            <person name="Tsui S."/>
        </authorList>
    </citation>
    <scope>NUCLEOTIDE SEQUENCE</scope>
    <source>
        <strain evidence="2">Derf</strain>
        <tissue evidence="2">Whole organism</tissue>
    </source>
</reference>
<organism evidence="2 3">
    <name type="scientific">Dermatophagoides farinae</name>
    <name type="common">American house dust mite</name>
    <dbReference type="NCBI Taxonomy" id="6954"/>
    <lineage>
        <taxon>Eukaryota</taxon>
        <taxon>Metazoa</taxon>
        <taxon>Ecdysozoa</taxon>
        <taxon>Arthropoda</taxon>
        <taxon>Chelicerata</taxon>
        <taxon>Arachnida</taxon>
        <taxon>Acari</taxon>
        <taxon>Acariformes</taxon>
        <taxon>Sarcoptiformes</taxon>
        <taxon>Astigmata</taxon>
        <taxon>Psoroptidia</taxon>
        <taxon>Analgoidea</taxon>
        <taxon>Pyroglyphidae</taxon>
        <taxon>Dermatophagoidinae</taxon>
        <taxon>Dermatophagoides</taxon>
    </lineage>
</organism>
<feature type="compositionally biased region" description="Low complexity" evidence="1">
    <location>
        <begin position="18"/>
        <end position="36"/>
    </location>
</feature>
<comment type="caution">
    <text evidence="2">The sequence shown here is derived from an EMBL/GenBank/DDBJ whole genome shotgun (WGS) entry which is preliminary data.</text>
</comment>
<gene>
    <name evidence="2" type="ORF">DERF_003934</name>
</gene>
<accession>A0A922IGG4</accession>
<dbReference type="Proteomes" id="UP000790347">
    <property type="component" value="Unassembled WGS sequence"/>
</dbReference>
<proteinExistence type="predicted"/>
<sequence>MISRRRILSRSRDALNNSSTTTTSDDYTSFTQQQQQQDEDVWYNKTKLISKTKNRSNYSGKDYIQ</sequence>
<evidence type="ECO:0000313" key="3">
    <source>
        <dbReference type="Proteomes" id="UP000790347"/>
    </source>
</evidence>
<keyword evidence="3" id="KW-1185">Reference proteome</keyword>
<feature type="region of interest" description="Disordered" evidence="1">
    <location>
        <begin position="1"/>
        <end position="38"/>
    </location>
</feature>
<dbReference type="EMBL" id="ASGP02000001">
    <property type="protein sequence ID" value="KAH9530100.1"/>
    <property type="molecule type" value="Genomic_DNA"/>
</dbReference>
<evidence type="ECO:0000256" key="1">
    <source>
        <dbReference type="SAM" id="MobiDB-lite"/>
    </source>
</evidence>
<reference evidence="2" key="1">
    <citation type="submission" date="2013-05" db="EMBL/GenBank/DDBJ databases">
        <authorList>
            <person name="Yim A.K.Y."/>
            <person name="Chan T.F."/>
            <person name="Ji K.M."/>
            <person name="Liu X.Y."/>
            <person name="Zhou J.W."/>
            <person name="Li R.Q."/>
            <person name="Yang K.Y."/>
            <person name="Li J."/>
            <person name="Li M."/>
            <person name="Law P.T.W."/>
            <person name="Wu Y.L."/>
            <person name="Cai Z.L."/>
            <person name="Qin H."/>
            <person name="Bao Y."/>
            <person name="Leung R.K.K."/>
            <person name="Ng P.K.S."/>
            <person name="Zou J."/>
            <person name="Zhong X.J."/>
            <person name="Ran P.X."/>
            <person name="Zhong N.S."/>
            <person name="Liu Z.G."/>
            <person name="Tsui S.K.W."/>
        </authorList>
    </citation>
    <scope>NUCLEOTIDE SEQUENCE</scope>
    <source>
        <strain evidence="2">Derf</strain>
        <tissue evidence="2">Whole organism</tissue>
    </source>
</reference>
<dbReference type="AlphaFoldDB" id="A0A922IGG4"/>
<protein>
    <submittedName>
        <fullName evidence="2">Uncharacterized protein</fullName>
    </submittedName>
</protein>